<proteinExistence type="predicted"/>
<dbReference type="GO" id="GO:0004842">
    <property type="term" value="F:ubiquitin-protein transferase activity"/>
    <property type="evidence" value="ECO:0007669"/>
    <property type="project" value="InterPro"/>
</dbReference>
<comment type="caution">
    <text evidence="3">The sequence shown here is derived from an EMBL/GenBank/DDBJ whole genome shotgun (WGS) entry which is preliminary data.</text>
</comment>
<feature type="coiled-coil region" evidence="1">
    <location>
        <begin position="20"/>
        <end position="47"/>
    </location>
</feature>
<evidence type="ECO:0000259" key="2">
    <source>
        <dbReference type="SMART" id="SM00504"/>
    </source>
</evidence>
<dbReference type="Gene3D" id="3.30.40.10">
    <property type="entry name" value="Zinc/RING finger domain, C3HC4 (zinc finger)"/>
    <property type="match status" value="1"/>
</dbReference>
<keyword evidence="4" id="KW-1185">Reference proteome</keyword>
<dbReference type="SMART" id="SM00504">
    <property type="entry name" value="Ubox"/>
    <property type="match status" value="1"/>
</dbReference>
<sequence length="262" mass="29886">MIHIHFLMKLRSHRCHLELMNKHVEKMNELQEKNIELEKNIKHYKSIAVLCPITQEPIINEVVNVVDGQKYEKEAILHWLTTGSETSPITRDLTTLTDIHSLRSLCAELHRLNLNQGENTWLKDLLEEEKQGRRREKEASDLATRELRAHLAVITARNSELVMEKVGVISELSAAKRDLSRIHRSASGSTEGVAKRTSRRLKARKVIHDMKKLLAPCVNPHVYSQALELMNDLVCMTGVAGEGENFCGVAGSARRGERHWRL</sequence>
<dbReference type="OrthoDB" id="10064100at2759"/>
<dbReference type="Proteomes" id="UP001165065">
    <property type="component" value="Unassembled WGS sequence"/>
</dbReference>
<dbReference type="SUPFAM" id="SSF57850">
    <property type="entry name" value="RING/U-box"/>
    <property type="match status" value="1"/>
</dbReference>
<gene>
    <name evidence="3" type="ORF">TrCOL_g10325</name>
</gene>
<evidence type="ECO:0000313" key="4">
    <source>
        <dbReference type="Proteomes" id="UP001165065"/>
    </source>
</evidence>
<keyword evidence="1" id="KW-0175">Coiled coil</keyword>
<dbReference type="InterPro" id="IPR013083">
    <property type="entry name" value="Znf_RING/FYVE/PHD"/>
</dbReference>
<organism evidence="3 4">
    <name type="scientific">Triparma columacea</name>
    <dbReference type="NCBI Taxonomy" id="722753"/>
    <lineage>
        <taxon>Eukaryota</taxon>
        <taxon>Sar</taxon>
        <taxon>Stramenopiles</taxon>
        <taxon>Ochrophyta</taxon>
        <taxon>Bolidophyceae</taxon>
        <taxon>Parmales</taxon>
        <taxon>Triparmaceae</taxon>
        <taxon>Triparma</taxon>
    </lineage>
</organism>
<dbReference type="EMBL" id="BRYA01000501">
    <property type="protein sequence ID" value="GMI19929.1"/>
    <property type="molecule type" value="Genomic_DNA"/>
</dbReference>
<dbReference type="GO" id="GO:0016567">
    <property type="term" value="P:protein ubiquitination"/>
    <property type="evidence" value="ECO:0007669"/>
    <property type="project" value="InterPro"/>
</dbReference>
<dbReference type="InterPro" id="IPR003613">
    <property type="entry name" value="Ubox_domain"/>
</dbReference>
<name>A0A9W7L1V2_9STRA</name>
<evidence type="ECO:0000256" key="1">
    <source>
        <dbReference type="SAM" id="Coils"/>
    </source>
</evidence>
<dbReference type="AlphaFoldDB" id="A0A9W7L1V2"/>
<reference evidence="4" key="1">
    <citation type="journal article" date="2023" name="Commun. Biol.">
        <title>Genome analysis of Parmales, the sister group of diatoms, reveals the evolutionary specialization of diatoms from phago-mixotrophs to photoautotrophs.</title>
        <authorList>
            <person name="Ban H."/>
            <person name="Sato S."/>
            <person name="Yoshikawa S."/>
            <person name="Yamada K."/>
            <person name="Nakamura Y."/>
            <person name="Ichinomiya M."/>
            <person name="Sato N."/>
            <person name="Blanc-Mathieu R."/>
            <person name="Endo H."/>
            <person name="Kuwata A."/>
            <person name="Ogata H."/>
        </authorList>
    </citation>
    <scope>NUCLEOTIDE SEQUENCE [LARGE SCALE GENOMIC DNA]</scope>
</reference>
<protein>
    <recommendedName>
        <fullName evidence="2">U-box domain-containing protein</fullName>
    </recommendedName>
</protein>
<accession>A0A9W7L1V2</accession>
<feature type="domain" description="U-box" evidence="2">
    <location>
        <begin position="48"/>
        <end position="109"/>
    </location>
</feature>
<evidence type="ECO:0000313" key="3">
    <source>
        <dbReference type="EMBL" id="GMI19929.1"/>
    </source>
</evidence>